<name>A0A6B3N640_9CYAN</name>
<sequence length="84" mass="9318">MDTRTLSGMWEASNGGRDIVVLQTGDTVLVHWKQQNPYWNYAAGTVKDDVVKMSFGGSDQQTGQISPYFDSITWGNGTSWTKKA</sequence>
<protein>
    <submittedName>
        <fullName evidence="1">Uncharacterized protein</fullName>
    </submittedName>
</protein>
<reference evidence="1" key="1">
    <citation type="submission" date="2019-11" db="EMBL/GenBank/DDBJ databases">
        <title>Genomic insights into an expanded diversity of filamentous marine cyanobacteria reveals the extraordinary biosynthetic potential of Moorea and Okeania.</title>
        <authorList>
            <person name="Ferreira Leao T."/>
            <person name="Wang M."/>
            <person name="Moss N."/>
            <person name="Da Silva R."/>
            <person name="Sanders J."/>
            <person name="Nurk S."/>
            <person name="Gurevich A."/>
            <person name="Humphrey G."/>
            <person name="Reher R."/>
            <person name="Zhu Q."/>
            <person name="Belda-Ferre P."/>
            <person name="Glukhov E."/>
            <person name="Rex R."/>
            <person name="Dorrestein P.C."/>
            <person name="Knight R."/>
            <person name="Pevzner P."/>
            <person name="Gerwick W.H."/>
            <person name="Gerwick L."/>
        </authorList>
    </citation>
    <scope>NUCLEOTIDE SEQUENCE</scope>
    <source>
        <strain evidence="1">SIO1C4</strain>
    </source>
</reference>
<comment type="caution">
    <text evidence="1">The sequence shown here is derived from an EMBL/GenBank/DDBJ whole genome shotgun (WGS) entry which is preliminary data.</text>
</comment>
<organism evidence="1">
    <name type="scientific">Symploca sp. SIO1C4</name>
    <dbReference type="NCBI Taxonomy" id="2607765"/>
    <lineage>
        <taxon>Bacteria</taxon>
        <taxon>Bacillati</taxon>
        <taxon>Cyanobacteriota</taxon>
        <taxon>Cyanophyceae</taxon>
        <taxon>Coleofasciculales</taxon>
        <taxon>Coleofasciculaceae</taxon>
        <taxon>Symploca</taxon>
    </lineage>
</organism>
<evidence type="ECO:0000313" key="1">
    <source>
        <dbReference type="EMBL" id="NER27023.1"/>
    </source>
</evidence>
<proteinExistence type="predicted"/>
<gene>
    <name evidence="1" type="ORF">F6J89_05155</name>
</gene>
<accession>A0A6B3N640</accession>
<dbReference type="EMBL" id="JAAHFQ010000065">
    <property type="protein sequence ID" value="NER27023.1"/>
    <property type="molecule type" value="Genomic_DNA"/>
</dbReference>
<dbReference type="AlphaFoldDB" id="A0A6B3N640"/>